<gene>
    <name evidence="3" type="ORF">I316_03092</name>
</gene>
<feature type="compositionally biased region" description="Basic and acidic residues" evidence="1">
    <location>
        <begin position="252"/>
        <end position="263"/>
    </location>
</feature>
<name>A0A1B9GVK6_9TREE</name>
<evidence type="ECO:0000313" key="3">
    <source>
        <dbReference type="EMBL" id="OCF35052.1"/>
    </source>
</evidence>
<feature type="compositionally biased region" description="Low complexity" evidence="1">
    <location>
        <begin position="153"/>
        <end position="162"/>
    </location>
</feature>
<proteinExistence type="predicted"/>
<reference evidence="3 4" key="1">
    <citation type="submission" date="2013-07" db="EMBL/GenBank/DDBJ databases">
        <title>The Genome Sequence of Cryptococcus heveanensis BCC8398.</title>
        <authorList>
            <consortium name="The Broad Institute Genome Sequencing Platform"/>
            <person name="Cuomo C."/>
            <person name="Litvintseva A."/>
            <person name="Chen Y."/>
            <person name="Heitman J."/>
            <person name="Sun S."/>
            <person name="Springer D."/>
            <person name="Dromer F."/>
            <person name="Young S.K."/>
            <person name="Zeng Q."/>
            <person name="Gargeya S."/>
            <person name="Fitzgerald M."/>
            <person name="Abouelleil A."/>
            <person name="Alvarado L."/>
            <person name="Berlin A.M."/>
            <person name="Chapman S.B."/>
            <person name="Dewar J."/>
            <person name="Goldberg J."/>
            <person name="Griggs A."/>
            <person name="Gujja S."/>
            <person name="Hansen M."/>
            <person name="Howarth C."/>
            <person name="Imamovic A."/>
            <person name="Larimer J."/>
            <person name="McCowan C."/>
            <person name="Murphy C."/>
            <person name="Pearson M."/>
            <person name="Priest M."/>
            <person name="Roberts A."/>
            <person name="Saif S."/>
            <person name="Shea T."/>
            <person name="Sykes S."/>
            <person name="Wortman J."/>
            <person name="Nusbaum C."/>
            <person name="Birren B."/>
        </authorList>
    </citation>
    <scope>NUCLEOTIDE SEQUENCE [LARGE SCALE GENOMIC DNA]</scope>
    <source>
        <strain evidence="3 4">BCC8398</strain>
    </source>
</reference>
<dbReference type="EMBL" id="KI669500">
    <property type="protein sequence ID" value="OCF35052.1"/>
    <property type="molecule type" value="Genomic_DNA"/>
</dbReference>
<evidence type="ECO:0000256" key="2">
    <source>
        <dbReference type="SAM" id="Phobius"/>
    </source>
</evidence>
<keyword evidence="2" id="KW-0472">Membrane</keyword>
<feature type="compositionally biased region" description="Basic residues" evidence="1">
    <location>
        <begin position="264"/>
        <end position="274"/>
    </location>
</feature>
<keyword evidence="2" id="KW-0812">Transmembrane</keyword>
<feature type="compositionally biased region" description="Basic and acidic residues" evidence="1">
    <location>
        <begin position="196"/>
        <end position="214"/>
    </location>
</feature>
<dbReference type="Proteomes" id="UP000092666">
    <property type="component" value="Unassembled WGS sequence"/>
</dbReference>
<reference evidence="4" key="2">
    <citation type="submission" date="2013-12" db="EMBL/GenBank/DDBJ databases">
        <title>Evolution of pathogenesis and genome organization in the Tremellales.</title>
        <authorList>
            <person name="Cuomo C."/>
            <person name="Litvintseva A."/>
            <person name="Heitman J."/>
            <person name="Chen Y."/>
            <person name="Sun S."/>
            <person name="Springer D."/>
            <person name="Dromer F."/>
            <person name="Young S."/>
            <person name="Zeng Q."/>
            <person name="Chapman S."/>
            <person name="Gujja S."/>
            <person name="Saif S."/>
            <person name="Birren B."/>
        </authorList>
    </citation>
    <scope>NUCLEOTIDE SEQUENCE [LARGE SCALE GENOMIC DNA]</scope>
    <source>
        <strain evidence="4">BCC8398</strain>
    </source>
</reference>
<accession>A0A1B9GVK6</accession>
<evidence type="ECO:0000256" key="1">
    <source>
        <dbReference type="SAM" id="MobiDB-lite"/>
    </source>
</evidence>
<keyword evidence="4" id="KW-1185">Reference proteome</keyword>
<keyword evidence="2" id="KW-1133">Transmembrane helix</keyword>
<feature type="compositionally biased region" description="Polar residues" evidence="1">
    <location>
        <begin position="71"/>
        <end position="82"/>
    </location>
</feature>
<dbReference type="AlphaFoldDB" id="A0A1B9GVK6"/>
<organism evidence="3 4">
    <name type="scientific">Kwoniella heveanensis BCC8398</name>
    <dbReference type="NCBI Taxonomy" id="1296120"/>
    <lineage>
        <taxon>Eukaryota</taxon>
        <taxon>Fungi</taxon>
        <taxon>Dikarya</taxon>
        <taxon>Basidiomycota</taxon>
        <taxon>Agaricomycotina</taxon>
        <taxon>Tremellomycetes</taxon>
        <taxon>Tremellales</taxon>
        <taxon>Cryptococcaceae</taxon>
        <taxon>Kwoniella</taxon>
    </lineage>
</organism>
<feature type="region of interest" description="Disordered" evidence="1">
    <location>
        <begin position="114"/>
        <end position="274"/>
    </location>
</feature>
<feature type="compositionally biased region" description="Basic residues" evidence="1">
    <location>
        <begin position="215"/>
        <end position="227"/>
    </location>
</feature>
<protein>
    <submittedName>
        <fullName evidence="3">Uncharacterized protein</fullName>
    </submittedName>
</protein>
<feature type="transmembrane region" description="Helical" evidence="2">
    <location>
        <begin position="6"/>
        <end position="30"/>
    </location>
</feature>
<feature type="region of interest" description="Disordered" evidence="1">
    <location>
        <begin position="70"/>
        <end position="96"/>
    </location>
</feature>
<sequence length="274" mass="29535">MYLDQTQKIIVGCAVVFACVILLLLLFCLFSSRKASREEMKARKALGGRWKESNNTFDVEPLPCIEILNDPSASGSRDSQYQYDEDGRPVPVRRGSGMAGVGTLAYKTSGRGKAAFGGGTARHPVGGATSNGIGKAQSQEHDNRVGGGGGSAAGLSRSRSGGNVRKGQSQSGGLAREGRYPGGSQQKHTGGRFGRHPSEKRGGWRKSIEQSLKGHHEHHGQGPKHHGDRNSWGRESAIIVERRKSRKKGRNREKGRGGEDRGKDRRKRKGNGKG</sequence>
<evidence type="ECO:0000313" key="4">
    <source>
        <dbReference type="Proteomes" id="UP000092666"/>
    </source>
</evidence>